<dbReference type="InterPro" id="IPR050278">
    <property type="entry name" value="Serine_Prot_S9B/DPPIV"/>
</dbReference>
<sequence length="1148" mass="128552">MSEKSHYIHLYILQKKYGHEKCVDDTCVTSGGRISSDALLIVVLVTGLHVFLLISSTIDRLTRRLQHQFFAEWRVSHFANPVQKNFLFNFNKFSLLDGALPKSALKSYISGLQHSLESAKGKINRCSVTFLSDAFPIHCGLKQGDALSPLLFNFALEYAIRKVQDNREGLELNGLHQLLVYADDVNILGENPQTIRENTGILLEASKEIGLEVNPEKTKYMIMSRDQNIVRNGNIKIGNLSFEEVEKFKYLGATVTNINDTREKIKHRINMGNACYYSVEKLLSSSLLSKNLKVRIYKTVILPVVLYGCETWTLTLREEQRLRMFENKVLRKIFGAKRDEVTGEWRKLHNTELHALYSSPDIIRNIKSRRLRWAGHVARMGESRNAYRVLVGRPEGKRPLGRPRRRWEDNMKMDLREVEYDGRERINFAQDRDQWRDYVRAAMNLREEYRATSYELSADGLFLLIGYDQQSGYRHSTSSRFVIYDLSYRTYAPVAGGELLQLVRLAPVGNALAFVFNNDLYYRTAGYSGAEERRLTFSGVPGVIYNGVPDWVYEEEVLGSGSALWFSPNGASLAFASFNDTEVRTASYVHYGEPGSLDSQYSSTVSIRYPKPGTANPRVGLYVADLTLAGARLVEMPAPVDVVSSEHILYGAVWANDYEVSAVWTNRVQNLGQLQVCVAATGVCQPTYQMSESSGWLDVVLPTFDATGARVVSVLPQPQGGGAGNYGQVTLFTRKVSLRDTMATGTALSWGRSVVTYIYGWDKINDIIYYQSTAEDLPAQRHVYSVPADGSTGPTCLSCNVLTTDGNGCRYAFASFSLDMSHMALTCAGPDIPHVSIYRSGSDSALALWEDNRELRSKIGGRQLPKIVDTEVPVAGGFTAKVRLYLPPGAETSGLKYPMLVYVYGGPNSAQITDAFTVGWGAYLTTNRSIIYAMIDGRGSGMKGDDIKFSIYRRLGTVEVIDQINVTKMLQDTYPYIDSQNTAIWGWSYGGYATAMSLARDTGGVFKCGASVAPVTSWIYYDSIYTERYMGQPRSDDNLYGYNDGDVTRLVEGFRHKQFYLLHGNADDNVHYLQAMVLSKALERATILFRQQVRESLHSGQPATAMTECKKGRIDALNKKDCRITIHELCDAGSIEKPTFIAITKELA</sequence>
<evidence type="ECO:0000256" key="1">
    <source>
        <dbReference type="SAM" id="Phobius"/>
    </source>
</evidence>
<dbReference type="InterPro" id="IPR000477">
    <property type="entry name" value="RT_dom"/>
</dbReference>
<proteinExistence type="predicted"/>
<dbReference type="Proteomes" id="UP001148838">
    <property type="component" value="Unassembled WGS sequence"/>
</dbReference>
<name>A0ABQ8T939_PERAM</name>
<dbReference type="SUPFAM" id="SSF53474">
    <property type="entry name" value="alpha/beta-Hydrolases"/>
    <property type="match status" value="1"/>
</dbReference>
<dbReference type="SUPFAM" id="SSF82171">
    <property type="entry name" value="DPP6 N-terminal domain-like"/>
    <property type="match status" value="1"/>
</dbReference>
<dbReference type="InterPro" id="IPR043128">
    <property type="entry name" value="Rev_trsase/Diguanyl_cyclase"/>
</dbReference>
<dbReference type="Pfam" id="PF00326">
    <property type="entry name" value="Peptidase_S9"/>
    <property type="match status" value="1"/>
</dbReference>
<evidence type="ECO:0000259" key="2">
    <source>
        <dbReference type="PROSITE" id="PS50878"/>
    </source>
</evidence>
<organism evidence="3 4">
    <name type="scientific">Periplaneta americana</name>
    <name type="common">American cockroach</name>
    <name type="synonym">Blatta americana</name>
    <dbReference type="NCBI Taxonomy" id="6978"/>
    <lineage>
        <taxon>Eukaryota</taxon>
        <taxon>Metazoa</taxon>
        <taxon>Ecdysozoa</taxon>
        <taxon>Arthropoda</taxon>
        <taxon>Hexapoda</taxon>
        <taxon>Insecta</taxon>
        <taxon>Pterygota</taxon>
        <taxon>Neoptera</taxon>
        <taxon>Polyneoptera</taxon>
        <taxon>Dictyoptera</taxon>
        <taxon>Blattodea</taxon>
        <taxon>Blattoidea</taxon>
        <taxon>Blattidae</taxon>
        <taxon>Blattinae</taxon>
        <taxon>Periplaneta</taxon>
    </lineage>
</organism>
<dbReference type="SUPFAM" id="SSF56672">
    <property type="entry name" value="DNA/RNA polymerases"/>
    <property type="match status" value="1"/>
</dbReference>
<keyword evidence="4" id="KW-1185">Reference proteome</keyword>
<dbReference type="PANTHER" id="PTHR11731">
    <property type="entry name" value="PROTEASE FAMILY S9B,C DIPEPTIDYL-PEPTIDASE IV-RELATED"/>
    <property type="match status" value="1"/>
</dbReference>
<dbReference type="Gene3D" id="3.40.50.1820">
    <property type="entry name" value="alpha/beta hydrolase"/>
    <property type="match status" value="1"/>
</dbReference>
<dbReference type="EMBL" id="JAJSOF020000015">
    <property type="protein sequence ID" value="KAJ4442200.1"/>
    <property type="molecule type" value="Genomic_DNA"/>
</dbReference>
<comment type="caution">
    <text evidence="3">The sequence shown here is derived from an EMBL/GenBank/DDBJ whole genome shotgun (WGS) entry which is preliminary data.</text>
</comment>
<keyword evidence="1" id="KW-1133">Transmembrane helix</keyword>
<keyword evidence="1" id="KW-0812">Transmembrane</keyword>
<dbReference type="InterPro" id="IPR043502">
    <property type="entry name" value="DNA/RNA_pol_sf"/>
</dbReference>
<dbReference type="InterPro" id="IPR001375">
    <property type="entry name" value="Peptidase_S9_cat"/>
</dbReference>
<gene>
    <name evidence="3" type="ORF">ANN_12066</name>
</gene>
<dbReference type="Pfam" id="PF00930">
    <property type="entry name" value="DPPIV_N"/>
    <property type="match status" value="1"/>
</dbReference>
<dbReference type="Pfam" id="PF00078">
    <property type="entry name" value="RVT_1"/>
    <property type="match status" value="1"/>
</dbReference>
<keyword evidence="1" id="KW-0472">Membrane</keyword>
<dbReference type="Gene3D" id="3.30.70.270">
    <property type="match status" value="1"/>
</dbReference>
<dbReference type="PANTHER" id="PTHR11731:SF154">
    <property type="entry name" value="VENOM DIPEPTIDYL PEPTIDASE 4-LIKE PROTEIN"/>
    <property type="match status" value="1"/>
</dbReference>
<evidence type="ECO:0000313" key="4">
    <source>
        <dbReference type="Proteomes" id="UP001148838"/>
    </source>
</evidence>
<evidence type="ECO:0000313" key="3">
    <source>
        <dbReference type="EMBL" id="KAJ4442200.1"/>
    </source>
</evidence>
<dbReference type="InterPro" id="IPR002469">
    <property type="entry name" value="Peptidase_S9B_N"/>
</dbReference>
<dbReference type="PROSITE" id="PS50878">
    <property type="entry name" value="RT_POL"/>
    <property type="match status" value="1"/>
</dbReference>
<dbReference type="Gene3D" id="2.140.10.30">
    <property type="entry name" value="Dipeptidylpeptidase IV, N-terminal domain"/>
    <property type="match status" value="1"/>
</dbReference>
<dbReference type="InterPro" id="IPR029058">
    <property type="entry name" value="AB_hydrolase_fold"/>
</dbReference>
<protein>
    <recommendedName>
        <fullName evidence="2">Reverse transcriptase domain-containing protein</fullName>
    </recommendedName>
</protein>
<feature type="transmembrane region" description="Helical" evidence="1">
    <location>
        <begin position="38"/>
        <end position="58"/>
    </location>
</feature>
<reference evidence="3 4" key="1">
    <citation type="journal article" date="2022" name="Allergy">
        <title>Genome assembly and annotation of Periplaneta americana reveal a comprehensive cockroach allergen profile.</title>
        <authorList>
            <person name="Wang L."/>
            <person name="Xiong Q."/>
            <person name="Saelim N."/>
            <person name="Wang L."/>
            <person name="Nong W."/>
            <person name="Wan A.T."/>
            <person name="Shi M."/>
            <person name="Liu X."/>
            <person name="Cao Q."/>
            <person name="Hui J.H.L."/>
            <person name="Sookrung N."/>
            <person name="Leung T.F."/>
            <person name="Tungtrongchitr A."/>
            <person name="Tsui S.K.W."/>
        </authorList>
    </citation>
    <scope>NUCLEOTIDE SEQUENCE [LARGE SCALE GENOMIC DNA]</scope>
    <source>
        <strain evidence="3">PWHHKU_190912</strain>
    </source>
</reference>
<feature type="domain" description="Reverse transcriptase" evidence="2">
    <location>
        <begin position="1"/>
        <end position="255"/>
    </location>
</feature>
<accession>A0ABQ8T939</accession>